<keyword evidence="8" id="KW-1185">Reference proteome</keyword>
<dbReference type="Proteomes" id="UP000192257">
    <property type="component" value="Unassembled WGS sequence"/>
</dbReference>
<dbReference type="GO" id="GO:0006627">
    <property type="term" value="P:protein processing involved in protein targeting to mitochondrion"/>
    <property type="evidence" value="ECO:0007669"/>
    <property type="project" value="TreeGrafter"/>
</dbReference>
<dbReference type="GO" id="GO:0006465">
    <property type="term" value="P:signal peptide processing"/>
    <property type="evidence" value="ECO:0007669"/>
    <property type="project" value="InterPro"/>
</dbReference>
<accession>A0A1X0P9C8</accession>
<dbReference type="Pfam" id="PF10502">
    <property type="entry name" value="Peptidase_S26"/>
    <property type="match status" value="1"/>
</dbReference>
<evidence type="ECO:0000259" key="6">
    <source>
        <dbReference type="Pfam" id="PF10502"/>
    </source>
</evidence>
<feature type="domain" description="Peptidase S26" evidence="6">
    <location>
        <begin position="30"/>
        <end position="207"/>
    </location>
</feature>
<evidence type="ECO:0000313" key="8">
    <source>
        <dbReference type="Proteomes" id="UP000192257"/>
    </source>
</evidence>
<dbReference type="CDD" id="cd06462">
    <property type="entry name" value="Peptidase_S24_S26"/>
    <property type="match status" value="1"/>
</dbReference>
<dbReference type="AlphaFoldDB" id="A0A1X0P9C8"/>
<dbReference type="Gene3D" id="2.10.109.10">
    <property type="entry name" value="Umud Fragment, subunit A"/>
    <property type="match status" value="1"/>
</dbReference>
<dbReference type="SUPFAM" id="SSF51306">
    <property type="entry name" value="LexA/Signal peptidase"/>
    <property type="match status" value="1"/>
</dbReference>
<protein>
    <submittedName>
        <fullName evidence="7">Mitochondrial inner membrane signal peptidase</fullName>
    </submittedName>
</protein>
<dbReference type="GeneID" id="39981623"/>
<keyword evidence="3" id="KW-0378">Hydrolase</keyword>
<dbReference type="PANTHER" id="PTHR12383">
    <property type="entry name" value="PROTEASE FAMILY S26 MITOCHONDRIAL INNER MEMBRANE PROTEASE-RELATED"/>
    <property type="match status" value="1"/>
</dbReference>
<reference evidence="7 8" key="1">
    <citation type="submission" date="2017-03" db="EMBL/GenBank/DDBJ databases">
        <title>An alternative strategy for trypanosome survival in the mammalian bloodstream revealed through genome and transcriptome analysis of the ubiquitous bovine parasite Trypanosoma (Megatrypanum) theileri.</title>
        <authorList>
            <person name="Kelly S."/>
            <person name="Ivens A."/>
            <person name="Mott A."/>
            <person name="O'Neill E."/>
            <person name="Emms D."/>
            <person name="Macleod O."/>
            <person name="Voorheis P."/>
            <person name="Matthews J."/>
            <person name="Matthews K."/>
            <person name="Carrington M."/>
        </authorList>
    </citation>
    <scope>NUCLEOTIDE SEQUENCE [LARGE SCALE GENOMIC DNA]</scope>
    <source>
        <strain evidence="7">Edinburgh</strain>
    </source>
</reference>
<evidence type="ECO:0000256" key="2">
    <source>
        <dbReference type="ARBA" id="ARBA00022792"/>
    </source>
</evidence>
<gene>
    <name evidence="7" type="ORF">TM35_000025250</name>
</gene>
<comment type="caution">
    <text evidence="7">The sequence shown here is derived from an EMBL/GenBank/DDBJ whole genome shotgun (WGS) entry which is preliminary data.</text>
</comment>
<dbReference type="EMBL" id="NBCO01000002">
    <property type="protein sequence ID" value="ORC93199.1"/>
    <property type="molecule type" value="Genomic_DNA"/>
</dbReference>
<organism evidence="7 8">
    <name type="scientific">Trypanosoma theileri</name>
    <dbReference type="NCBI Taxonomy" id="67003"/>
    <lineage>
        <taxon>Eukaryota</taxon>
        <taxon>Discoba</taxon>
        <taxon>Euglenozoa</taxon>
        <taxon>Kinetoplastea</taxon>
        <taxon>Metakinetoplastina</taxon>
        <taxon>Trypanosomatida</taxon>
        <taxon>Trypanosomatidae</taxon>
        <taxon>Trypanosoma</taxon>
    </lineage>
</organism>
<dbReference type="GO" id="GO:0042720">
    <property type="term" value="C:mitochondrial inner membrane peptidase complex"/>
    <property type="evidence" value="ECO:0007669"/>
    <property type="project" value="TreeGrafter"/>
</dbReference>
<evidence type="ECO:0000256" key="5">
    <source>
        <dbReference type="ARBA" id="ARBA00023136"/>
    </source>
</evidence>
<dbReference type="PANTHER" id="PTHR12383:SF16">
    <property type="entry name" value="MITOCHONDRIAL INNER MEMBRANE PROTEASE SUBUNIT 1"/>
    <property type="match status" value="1"/>
</dbReference>
<dbReference type="VEuPathDB" id="TriTrypDB:TM35_000025250"/>
<dbReference type="STRING" id="67003.A0A1X0P9C8"/>
<keyword evidence="2" id="KW-0999">Mitochondrion inner membrane</keyword>
<dbReference type="GO" id="GO:0004252">
    <property type="term" value="F:serine-type endopeptidase activity"/>
    <property type="evidence" value="ECO:0007669"/>
    <property type="project" value="InterPro"/>
</dbReference>
<evidence type="ECO:0000256" key="4">
    <source>
        <dbReference type="ARBA" id="ARBA00023128"/>
    </source>
</evidence>
<keyword evidence="5" id="KW-0472">Membrane</keyword>
<evidence type="ECO:0000313" key="7">
    <source>
        <dbReference type="EMBL" id="ORC93199.1"/>
    </source>
</evidence>
<name>A0A1X0P9C8_9TRYP</name>
<comment type="subcellular location">
    <subcellularLocation>
        <location evidence="1">Mitochondrion inner membrane</location>
    </subcellularLocation>
</comment>
<dbReference type="InterPro" id="IPR052064">
    <property type="entry name" value="Mito_IMP1_subunit"/>
</dbReference>
<dbReference type="OrthoDB" id="308440at2759"/>
<proteinExistence type="predicted"/>
<keyword evidence="4" id="KW-0496">Mitochondrion</keyword>
<dbReference type="InterPro" id="IPR036286">
    <property type="entry name" value="LexA/Signal_pep-like_sf"/>
</dbReference>
<dbReference type="RefSeq" id="XP_028887265.1">
    <property type="nucleotide sequence ID" value="XM_029021843.1"/>
</dbReference>
<dbReference type="InterPro" id="IPR019533">
    <property type="entry name" value="Peptidase_S26"/>
</dbReference>
<evidence type="ECO:0000256" key="3">
    <source>
        <dbReference type="ARBA" id="ARBA00022801"/>
    </source>
</evidence>
<evidence type="ECO:0000256" key="1">
    <source>
        <dbReference type="ARBA" id="ARBA00004273"/>
    </source>
</evidence>
<sequence>MSWGYRFFRYDLPYALLGAFIGWNCDVCCCVQGRSMFPTLAPGDYVLFAPYTLLSLMQNFSIQPLVKEGDVVVVRISPELTVCKRVMRLTTDRNVAQEWNDDQFTEIEPQYIPPFTSNVTQEQEQQQHEENKEFLEEQQREEWEAAAHQSLAAYARSRDWDECLDRVDHPAAWIWLEGDNPPESFDSRHTGAMPLECLRGLVLTKLWPVPALLSPRVVS</sequence>